<reference evidence="3" key="1">
    <citation type="journal article" date="2019" name="Int. J. Syst. Evol. Microbiol.">
        <title>The Global Catalogue of Microorganisms (GCM) 10K type strain sequencing project: providing services to taxonomists for standard genome sequencing and annotation.</title>
        <authorList>
            <consortium name="The Broad Institute Genomics Platform"/>
            <consortium name="The Broad Institute Genome Sequencing Center for Infectious Disease"/>
            <person name="Wu L."/>
            <person name="Ma J."/>
        </authorList>
    </citation>
    <scope>NUCLEOTIDE SEQUENCE [LARGE SCALE GENOMIC DNA]</scope>
    <source>
        <strain evidence="3">CCUG 54356</strain>
    </source>
</reference>
<dbReference type="PANTHER" id="PTHR12110">
    <property type="entry name" value="HYDROXYPYRUVATE ISOMERASE"/>
    <property type="match status" value="1"/>
</dbReference>
<dbReference type="InterPro" id="IPR036237">
    <property type="entry name" value="Xyl_isomerase-like_sf"/>
</dbReference>
<feature type="domain" description="Xylose isomerase-like TIM barrel" evidence="1">
    <location>
        <begin position="49"/>
        <end position="242"/>
    </location>
</feature>
<accession>A0ABW3UCP8</accession>
<dbReference type="PANTHER" id="PTHR12110:SF41">
    <property type="entry name" value="INOSOSE DEHYDRATASE"/>
    <property type="match status" value="1"/>
</dbReference>
<name>A0ABW3UCP8_9GAMM</name>
<evidence type="ECO:0000313" key="2">
    <source>
        <dbReference type="EMBL" id="MFD1217285.1"/>
    </source>
</evidence>
<dbReference type="Gene3D" id="3.20.20.150">
    <property type="entry name" value="Divalent-metal-dependent TIM barrel enzymes"/>
    <property type="match status" value="1"/>
</dbReference>
<dbReference type="EMBL" id="JBHTLR010000013">
    <property type="protein sequence ID" value="MFD1217285.1"/>
    <property type="molecule type" value="Genomic_DNA"/>
</dbReference>
<protein>
    <submittedName>
        <fullName evidence="2">Sugar phosphate isomerase/epimerase family protein</fullName>
    </submittedName>
</protein>
<evidence type="ECO:0000259" key="1">
    <source>
        <dbReference type="Pfam" id="PF01261"/>
    </source>
</evidence>
<dbReference type="GO" id="GO:0016853">
    <property type="term" value="F:isomerase activity"/>
    <property type="evidence" value="ECO:0007669"/>
    <property type="project" value="UniProtKB-KW"/>
</dbReference>
<sequence length="269" mass="29422">MTTAALATAAVSPVLAGSLKKTGAKARVRGVQLYTVRALMEKSVPATLKALAGIGYEQVEFAGYFGEKPAELRKILAGEGLSAPAAHLQLDQLRGDLQQHLDAAVEVGHDYVVLPWIGESERSEDSYKRLADDLNRWGEACRKAGLIMAYHNHEFEFSPAGDFVPYHHLLDHTDPALVSFELDLFWVRKAGYDPLVYFKQYPGRFPLWHVKDMDTEGNMVDVGAGIIDFPQILAAAGQSGYRYGFVEHDQPGDPLESVTASFSAAAGWG</sequence>
<comment type="caution">
    <text evidence="2">The sequence shown here is derived from an EMBL/GenBank/DDBJ whole genome shotgun (WGS) entry which is preliminary data.</text>
</comment>
<evidence type="ECO:0000313" key="3">
    <source>
        <dbReference type="Proteomes" id="UP001597264"/>
    </source>
</evidence>
<dbReference type="Proteomes" id="UP001597264">
    <property type="component" value="Unassembled WGS sequence"/>
</dbReference>
<gene>
    <name evidence="2" type="ORF">ACFQ2X_11800</name>
</gene>
<dbReference type="RefSeq" id="WP_230435913.1">
    <property type="nucleotide sequence ID" value="NZ_CP087715.1"/>
</dbReference>
<dbReference type="SUPFAM" id="SSF51658">
    <property type="entry name" value="Xylose isomerase-like"/>
    <property type="match status" value="1"/>
</dbReference>
<keyword evidence="3" id="KW-1185">Reference proteome</keyword>
<keyword evidence="2" id="KW-0413">Isomerase</keyword>
<organism evidence="2 3">
    <name type="scientific">Microbulbifer celer</name>
    <dbReference type="NCBI Taxonomy" id="435905"/>
    <lineage>
        <taxon>Bacteria</taxon>
        <taxon>Pseudomonadati</taxon>
        <taxon>Pseudomonadota</taxon>
        <taxon>Gammaproteobacteria</taxon>
        <taxon>Cellvibrionales</taxon>
        <taxon>Microbulbiferaceae</taxon>
        <taxon>Microbulbifer</taxon>
    </lineage>
</organism>
<proteinExistence type="predicted"/>
<dbReference type="InterPro" id="IPR013022">
    <property type="entry name" value="Xyl_isomerase-like_TIM-brl"/>
</dbReference>
<dbReference type="Pfam" id="PF01261">
    <property type="entry name" value="AP_endonuc_2"/>
    <property type="match status" value="1"/>
</dbReference>
<dbReference type="InterPro" id="IPR050312">
    <property type="entry name" value="IolE/XylAMocC-like"/>
</dbReference>